<proteinExistence type="predicted"/>
<name>A0A4U0VDR6_9PEZI</name>
<feature type="compositionally biased region" description="Basic and acidic residues" evidence="2">
    <location>
        <begin position="172"/>
        <end position="189"/>
    </location>
</feature>
<gene>
    <name evidence="4" type="ORF">B0A54_02665</name>
</gene>
<protein>
    <recommendedName>
        <fullName evidence="3">RING-type domain-containing protein</fullName>
    </recommendedName>
</protein>
<feature type="compositionally biased region" description="Acidic residues" evidence="2">
    <location>
        <begin position="549"/>
        <end position="617"/>
    </location>
</feature>
<feature type="region of interest" description="Disordered" evidence="2">
    <location>
        <begin position="548"/>
        <end position="617"/>
    </location>
</feature>
<feature type="compositionally biased region" description="Acidic residues" evidence="2">
    <location>
        <begin position="49"/>
        <end position="67"/>
    </location>
</feature>
<evidence type="ECO:0000313" key="4">
    <source>
        <dbReference type="EMBL" id="TKA47187.1"/>
    </source>
</evidence>
<dbReference type="InterPro" id="IPR001841">
    <property type="entry name" value="Znf_RING"/>
</dbReference>
<sequence>MANAAMIIDISGLDDENLALMYSVKVGDFLQFRKVHSAYGYSGSVVEAVEDSGEEGDDGLEEEEEEHDAIVTSVAGSEIGREDEAGEGADEAGIEVNEDVVMTSGESGGSCDLQTEGDEKVSDAGLEADQETFVWLVPVSENGHERKVDEHAIGDEDEAGGKADVWTTSSGESDRERSTDGNDQHRNADDNASQDVLRVGEDADVGTVNESETDRGREAESNNEGVETPDVNDDENENENENEISESTLFLVRGITVYEGVIVNFDLIKLEFTELTAKPAHSYSIFGEDIVHSGAHSTTCACESSTDMIKLEDEHCLADYSIRVNPSGDAIRSVHTSNEGGICTDCNDGFVDTLADLAELVDSSIYASPALMDHQIVCPVCIGLPLLMEQQALRTTLEQISFVDLSAVVDWSGRLASRRAQLGYHYIQFDEREWGYLFDDMPPSDHDDGDDGFEQLPAEMMDPNTGVPMQPASQAAIAALPRKKFAEVENPGRAGESCLICQEEFEEGSGVVEMPCGHVFHDGECVEQWLGTVSHRCPSCRAELPVAEAEAEAGEGGEVGEGEGEEHEEDEDDDDEEDEEDDEEDDENDNEDEEDGGEGDEVQVEAEEVEEVTYSEW</sequence>
<feature type="region of interest" description="Disordered" evidence="2">
    <location>
        <begin position="49"/>
        <end position="70"/>
    </location>
</feature>
<dbReference type="GO" id="GO:0008270">
    <property type="term" value="F:zinc ion binding"/>
    <property type="evidence" value="ECO:0007669"/>
    <property type="project" value="UniProtKB-KW"/>
</dbReference>
<dbReference type="CDD" id="cd16448">
    <property type="entry name" value="RING-H2"/>
    <property type="match status" value="1"/>
</dbReference>
<dbReference type="Pfam" id="PF13639">
    <property type="entry name" value="zf-RING_2"/>
    <property type="match status" value="1"/>
</dbReference>
<dbReference type="STRING" id="329885.A0A4U0VDR6"/>
<feature type="compositionally biased region" description="Acidic residues" evidence="2">
    <location>
        <begin position="230"/>
        <end position="243"/>
    </location>
</feature>
<dbReference type="Proteomes" id="UP000310066">
    <property type="component" value="Unassembled WGS sequence"/>
</dbReference>
<dbReference type="PROSITE" id="PS50089">
    <property type="entry name" value="ZF_RING_2"/>
    <property type="match status" value="1"/>
</dbReference>
<dbReference type="AlphaFoldDB" id="A0A4U0VDR6"/>
<evidence type="ECO:0000256" key="2">
    <source>
        <dbReference type="SAM" id="MobiDB-lite"/>
    </source>
</evidence>
<dbReference type="EMBL" id="NAJP01000006">
    <property type="protein sequence ID" value="TKA47187.1"/>
    <property type="molecule type" value="Genomic_DNA"/>
</dbReference>
<dbReference type="InterPro" id="IPR013083">
    <property type="entry name" value="Znf_RING/FYVE/PHD"/>
</dbReference>
<dbReference type="Gene3D" id="3.30.40.10">
    <property type="entry name" value="Zinc/RING finger domain, C3HC4 (zinc finger)"/>
    <property type="match status" value="1"/>
</dbReference>
<dbReference type="SMART" id="SM00184">
    <property type="entry name" value="RING"/>
    <property type="match status" value="1"/>
</dbReference>
<dbReference type="OrthoDB" id="8062037at2759"/>
<keyword evidence="1" id="KW-0863">Zinc-finger</keyword>
<dbReference type="PANTHER" id="PTHR35711:SF1">
    <property type="entry name" value="ECTODERMAL, ISOFORM F"/>
    <property type="match status" value="1"/>
</dbReference>
<dbReference type="SUPFAM" id="SSF57850">
    <property type="entry name" value="RING/U-box"/>
    <property type="match status" value="1"/>
</dbReference>
<evidence type="ECO:0000259" key="3">
    <source>
        <dbReference type="PROSITE" id="PS50089"/>
    </source>
</evidence>
<evidence type="ECO:0000256" key="1">
    <source>
        <dbReference type="PROSITE-ProRule" id="PRU00175"/>
    </source>
</evidence>
<keyword evidence="1" id="KW-0862">Zinc</keyword>
<accession>A0A4U0VDR6</accession>
<dbReference type="PANTHER" id="PTHR35711">
    <property type="entry name" value="EXPRESSED PROTEIN"/>
    <property type="match status" value="1"/>
</dbReference>
<feature type="region of interest" description="Disordered" evidence="2">
    <location>
        <begin position="151"/>
        <end position="243"/>
    </location>
</feature>
<organism evidence="4 5">
    <name type="scientific">Friedmanniomyces endolithicus</name>
    <dbReference type="NCBI Taxonomy" id="329885"/>
    <lineage>
        <taxon>Eukaryota</taxon>
        <taxon>Fungi</taxon>
        <taxon>Dikarya</taxon>
        <taxon>Ascomycota</taxon>
        <taxon>Pezizomycotina</taxon>
        <taxon>Dothideomycetes</taxon>
        <taxon>Dothideomycetidae</taxon>
        <taxon>Mycosphaerellales</taxon>
        <taxon>Teratosphaeriaceae</taxon>
        <taxon>Friedmanniomyces</taxon>
    </lineage>
</organism>
<comment type="caution">
    <text evidence="4">The sequence shown here is derived from an EMBL/GenBank/DDBJ whole genome shotgun (WGS) entry which is preliminary data.</text>
</comment>
<evidence type="ECO:0000313" key="5">
    <source>
        <dbReference type="Proteomes" id="UP000310066"/>
    </source>
</evidence>
<reference evidence="4 5" key="1">
    <citation type="submission" date="2017-03" db="EMBL/GenBank/DDBJ databases">
        <title>Genomes of endolithic fungi from Antarctica.</title>
        <authorList>
            <person name="Coleine C."/>
            <person name="Masonjones S."/>
            <person name="Stajich J.E."/>
        </authorList>
    </citation>
    <scope>NUCLEOTIDE SEQUENCE [LARGE SCALE GENOMIC DNA]</scope>
    <source>
        <strain evidence="4 5">CCFEE 5311</strain>
    </source>
</reference>
<keyword evidence="1" id="KW-0479">Metal-binding</keyword>
<feature type="domain" description="RING-type" evidence="3">
    <location>
        <begin position="498"/>
        <end position="541"/>
    </location>
</feature>